<reference evidence="5 6" key="1">
    <citation type="submission" date="2019-02" db="EMBL/GenBank/DDBJ databases">
        <title>Deep-cultivation of Planctomycetes and their phenomic and genomic characterization uncovers novel biology.</title>
        <authorList>
            <person name="Wiegand S."/>
            <person name="Jogler M."/>
            <person name="Boedeker C."/>
            <person name="Pinto D."/>
            <person name="Vollmers J."/>
            <person name="Rivas-Marin E."/>
            <person name="Kohn T."/>
            <person name="Peeters S.H."/>
            <person name="Heuer A."/>
            <person name="Rast P."/>
            <person name="Oberbeckmann S."/>
            <person name="Bunk B."/>
            <person name="Jeske O."/>
            <person name="Meyerdierks A."/>
            <person name="Storesund J.E."/>
            <person name="Kallscheuer N."/>
            <person name="Luecker S."/>
            <person name="Lage O.M."/>
            <person name="Pohl T."/>
            <person name="Merkel B.J."/>
            <person name="Hornburger P."/>
            <person name="Mueller R.-W."/>
            <person name="Bruemmer F."/>
            <person name="Labrenz M."/>
            <person name="Spormann A.M."/>
            <person name="Op Den Camp H."/>
            <person name="Overmann J."/>
            <person name="Amann R."/>
            <person name="Jetten M.S.M."/>
            <person name="Mascher T."/>
            <person name="Medema M.H."/>
            <person name="Devos D.P."/>
            <person name="Kaster A.-K."/>
            <person name="Ovreas L."/>
            <person name="Rohde M."/>
            <person name="Galperin M.Y."/>
            <person name="Jogler C."/>
        </authorList>
    </citation>
    <scope>NUCLEOTIDE SEQUENCE [LARGE SCALE GENOMIC DNA]</scope>
    <source>
        <strain evidence="5 6">CA85</strain>
    </source>
</reference>
<dbReference type="InterPro" id="IPR020818">
    <property type="entry name" value="Chaperonin_GroES"/>
</dbReference>
<dbReference type="PRINTS" id="PR00297">
    <property type="entry name" value="CHAPERONIN10"/>
</dbReference>
<dbReference type="InterPro" id="IPR037124">
    <property type="entry name" value="Chaperonin_GroES_sf"/>
</dbReference>
<accession>A0A5C5XUQ4</accession>
<dbReference type="Gene3D" id="2.30.33.40">
    <property type="entry name" value="GroES chaperonin"/>
    <property type="match status" value="1"/>
</dbReference>
<dbReference type="InterPro" id="IPR011032">
    <property type="entry name" value="GroES-like_sf"/>
</dbReference>
<dbReference type="GO" id="GO:0005524">
    <property type="term" value="F:ATP binding"/>
    <property type="evidence" value="ECO:0007669"/>
    <property type="project" value="InterPro"/>
</dbReference>
<keyword evidence="6" id="KW-1185">Reference proteome</keyword>
<evidence type="ECO:0000256" key="2">
    <source>
        <dbReference type="ARBA" id="ARBA00023186"/>
    </source>
</evidence>
<dbReference type="OrthoDB" id="9806791at2"/>
<dbReference type="Proteomes" id="UP000318053">
    <property type="component" value="Unassembled WGS sequence"/>
</dbReference>
<dbReference type="NCBIfam" id="NF001531">
    <property type="entry name" value="PRK00364.2-2"/>
    <property type="match status" value="1"/>
</dbReference>
<dbReference type="SMART" id="SM00883">
    <property type="entry name" value="Cpn10"/>
    <property type="match status" value="1"/>
</dbReference>
<dbReference type="GO" id="GO:0051087">
    <property type="term" value="F:protein-folding chaperone binding"/>
    <property type="evidence" value="ECO:0007669"/>
    <property type="project" value="TreeGrafter"/>
</dbReference>
<dbReference type="GO" id="GO:0005737">
    <property type="term" value="C:cytoplasm"/>
    <property type="evidence" value="ECO:0007669"/>
    <property type="project" value="UniProtKB-SubCell"/>
</dbReference>
<dbReference type="GO" id="GO:0051082">
    <property type="term" value="F:unfolded protein binding"/>
    <property type="evidence" value="ECO:0007669"/>
    <property type="project" value="TreeGrafter"/>
</dbReference>
<dbReference type="AlphaFoldDB" id="A0A5C5XUQ4"/>
<dbReference type="GO" id="GO:0046872">
    <property type="term" value="F:metal ion binding"/>
    <property type="evidence" value="ECO:0007669"/>
    <property type="project" value="TreeGrafter"/>
</dbReference>
<evidence type="ECO:0000256" key="1">
    <source>
        <dbReference type="ARBA" id="ARBA00006975"/>
    </source>
</evidence>
<dbReference type="HAMAP" id="MF_00580">
    <property type="entry name" value="CH10"/>
    <property type="match status" value="1"/>
</dbReference>
<dbReference type="PANTHER" id="PTHR10772:SF58">
    <property type="entry name" value="CO-CHAPERONIN GROES"/>
    <property type="match status" value="1"/>
</dbReference>
<dbReference type="EMBL" id="SJPK01000005">
    <property type="protein sequence ID" value="TWT66590.1"/>
    <property type="molecule type" value="Genomic_DNA"/>
</dbReference>
<dbReference type="PROSITE" id="PS00681">
    <property type="entry name" value="CHAPERONINS_CPN10"/>
    <property type="match status" value="1"/>
</dbReference>
<comment type="caution">
    <text evidence="5">The sequence shown here is derived from an EMBL/GenBank/DDBJ whole genome shotgun (WGS) entry which is preliminary data.</text>
</comment>
<dbReference type="Pfam" id="PF00166">
    <property type="entry name" value="Cpn10"/>
    <property type="match status" value="1"/>
</dbReference>
<evidence type="ECO:0000313" key="5">
    <source>
        <dbReference type="EMBL" id="TWT66590.1"/>
    </source>
</evidence>
<dbReference type="GO" id="GO:0044183">
    <property type="term" value="F:protein folding chaperone"/>
    <property type="evidence" value="ECO:0007669"/>
    <property type="project" value="InterPro"/>
</dbReference>
<name>A0A5C5XUQ4_9BACT</name>
<dbReference type="CDD" id="cd00320">
    <property type="entry name" value="cpn10"/>
    <property type="match status" value="1"/>
</dbReference>
<dbReference type="InterPro" id="IPR018369">
    <property type="entry name" value="Chaprnonin_Cpn10_CS"/>
</dbReference>
<protein>
    <recommendedName>
        <fullName evidence="3">Co-chaperonin GroES</fullName>
    </recommendedName>
    <alternativeName>
        <fullName evidence="3">10 kDa chaperonin</fullName>
    </alternativeName>
    <alternativeName>
        <fullName evidence="3">Chaperonin-10</fullName>
        <shortName evidence="3">Cpn10</shortName>
    </alternativeName>
</protein>
<dbReference type="NCBIfam" id="NF001533">
    <property type="entry name" value="PRK00364.2-4"/>
    <property type="match status" value="1"/>
</dbReference>
<evidence type="ECO:0000256" key="3">
    <source>
        <dbReference type="HAMAP-Rule" id="MF_00580"/>
    </source>
</evidence>
<comment type="subunit">
    <text evidence="3">Heptamer of 7 subunits arranged in a ring. Interacts with the chaperonin GroEL.</text>
</comment>
<comment type="subcellular location">
    <subcellularLocation>
        <location evidence="3">Cytoplasm</location>
    </subcellularLocation>
</comment>
<dbReference type="SUPFAM" id="SSF50129">
    <property type="entry name" value="GroES-like"/>
    <property type="match status" value="1"/>
</dbReference>
<gene>
    <name evidence="5" type="primary">groS_1</name>
    <name evidence="3" type="synonym">groES</name>
    <name evidence="3" type="synonym">groS</name>
    <name evidence="5" type="ORF">CA85_26870</name>
</gene>
<dbReference type="RefSeq" id="WP_146391667.1">
    <property type="nucleotide sequence ID" value="NZ_SJPK01000005.1"/>
</dbReference>
<evidence type="ECO:0000256" key="4">
    <source>
        <dbReference type="RuleBase" id="RU000535"/>
    </source>
</evidence>
<organism evidence="5 6">
    <name type="scientific">Allorhodopirellula solitaria</name>
    <dbReference type="NCBI Taxonomy" id="2527987"/>
    <lineage>
        <taxon>Bacteria</taxon>
        <taxon>Pseudomonadati</taxon>
        <taxon>Planctomycetota</taxon>
        <taxon>Planctomycetia</taxon>
        <taxon>Pirellulales</taxon>
        <taxon>Pirellulaceae</taxon>
        <taxon>Allorhodopirellula</taxon>
    </lineage>
</organism>
<sequence length="105" mass="11272">MATATKKASKNRLQPLGERIVIQREERESTTAGGIVLPDSAQEKPARGTVIALGTGKQLDDGSRAPSQLNAGDRVLFSSYAGETIEIDDVEYLLMREDDVLAVIG</sequence>
<comment type="similarity">
    <text evidence="1 3 4">Belongs to the GroES chaperonin family.</text>
</comment>
<keyword evidence="2 3" id="KW-0143">Chaperone</keyword>
<dbReference type="FunFam" id="2.30.33.40:FF:000001">
    <property type="entry name" value="10 kDa chaperonin"/>
    <property type="match status" value="1"/>
</dbReference>
<dbReference type="PANTHER" id="PTHR10772">
    <property type="entry name" value="10 KDA HEAT SHOCK PROTEIN"/>
    <property type="match status" value="1"/>
</dbReference>
<evidence type="ECO:0000313" key="6">
    <source>
        <dbReference type="Proteomes" id="UP000318053"/>
    </source>
</evidence>
<comment type="function">
    <text evidence="3 4">Together with the chaperonin GroEL, plays an essential role in assisting protein folding. The GroEL-GroES system forms a nano-cage that allows encapsulation of the non-native substrate proteins and provides a physical environment optimized to promote and accelerate protein folding. GroES binds to the apical surface of the GroEL ring, thereby capping the opening of the GroEL channel.</text>
</comment>
<keyword evidence="3" id="KW-0963">Cytoplasm</keyword>
<proteinExistence type="inferred from homology"/>